<dbReference type="HAMAP" id="MF_04166">
    <property type="entry name" value="Phage_PURZ"/>
    <property type="match status" value="1"/>
</dbReference>
<keyword evidence="7" id="KW-0067">ATP-binding</keyword>
<keyword evidence="1 7" id="KW-0436">Ligase</keyword>
<feature type="binding site" evidence="7">
    <location>
        <position position="259"/>
    </location>
    <ligand>
        <name>Mg(2+)</name>
        <dbReference type="ChEBI" id="CHEBI:18420"/>
    </ligand>
</feature>
<feature type="binding site" evidence="7">
    <location>
        <position position="45"/>
    </location>
    <ligand>
        <name>ATP</name>
        <dbReference type="ChEBI" id="CHEBI:30616"/>
    </ligand>
</feature>
<comment type="function">
    <text evidence="7">Involved in the synthesis of the atypical nucleotide dZTP (2-amino-2'-deoxyadenosine-5'-triphosphate). Catalyzes the condensation of aspartate with deoxyguanylate into dSMP (N6-succino-2-amino-2'-deoxyadenylate), which undergoes defumarylation and phosphorylation respectively by host PurB and guanylate/nucleoside diphosphate kinases to give dZTP. dZTP is integrated into the viral genome instead of adenine by the viral DNA polymerase. This Z-base probably completely replaces adenosine and forms a triple bond to the opposite T-base. The resulting non-standard viral DNA is called Z-genome. The chemically modified DNA is probably harder for the host bacteria to digest with nucleases or restriction enzymes.</text>
</comment>
<feature type="binding site" evidence="7">
    <location>
        <position position="260"/>
    </location>
    <ligand>
        <name>L-aspartate</name>
        <dbReference type="ChEBI" id="CHEBI:29991"/>
    </ligand>
</feature>
<evidence type="ECO:0000313" key="10">
    <source>
        <dbReference type="EMBL" id="CAB4213991.1"/>
    </source>
</evidence>
<feature type="binding site" evidence="7">
    <location>
        <position position="137"/>
    </location>
    <ligand>
        <name>dGMP</name>
        <dbReference type="ChEBI" id="CHEBI:57673"/>
    </ligand>
</feature>
<dbReference type="PANTHER" id="PTHR11846:SF0">
    <property type="entry name" value="ADENYLOSUCCINATE SYNTHETASE"/>
    <property type="match status" value="1"/>
</dbReference>
<evidence type="ECO:0000256" key="5">
    <source>
        <dbReference type="ARBA" id="ARBA00022842"/>
    </source>
</evidence>
<accession>A0A6J7XL51</accession>
<feature type="binding site" evidence="7">
    <location>
        <position position="326"/>
    </location>
    <ligand>
        <name>ATP</name>
        <dbReference type="ChEBI" id="CHEBI:30616"/>
    </ligand>
</feature>
<feature type="binding site" evidence="7">
    <location>
        <position position="197"/>
    </location>
    <ligand>
        <name>dGMP</name>
        <dbReference type="ChEBI" id="CHEBI:57673"/>
    </ligand>
</feature>
<feature type="binding site" evidence="7">
    <location>
        <position position="15"/>
    </location>
    <ligand>
        <name>ATP</name>
        <dbReference type="ChEBI" id="CHEBI:30616"/>
    </ligand>
</feature>
<keyword evidence="6" id="KW-0342">GTP-binding</keyword>
<evidence type="ECO:0000256" key="7">
    <source>
        <dbReference type="HAMAP-Rule" id="MF_04166"/>
    </source>
</evidence>
<evidence type="ECO:0000313" key="8">
    <source>
        <dbReference type="EMBL" id="CAB4177889.1"/>
    </source>
</evidence>
<dbReference type="SMART" id="SM00788">
    <property type="entry name" value="Adenylsucc_synt"/>
    <property type="match status" value="1"/>
</dbReference>
<dbReference type="SUPFAM" id="SSF52540">
    <property type="entry name" value="P-loop containing nucleoside triphosphate hydrolases"/>
    <property type="match status" value="1"/>
</dbReference>
<dbReference type="GO" id="GO:0005525">
    <property type="term" value="F:GTP binding"/>
    <property type="evidence" value="ECO:0007669"/>
    <property type="project" value="UniProtKB-KW"/>
</dbReference>
<feature type="binding site" evidence="7">
    <location>
        <position position="19"/>
    </location>
    <ligand>
        <name>ATP</name>
        <dbReference type="ChEBI" id="CHEBI:30616"/>
    </ligand>
</feature>
<keyword evidence="4 7" id="KW-0658">Purine biosynthesis</keyword>
<dbReference type="GO" id="GO:0005524">
    <property type="term" value="F:ATP binding"/>
    <property type="evidence" value="ECO:0007669"/>
    <property type="project" value="UniProtKB-UniRule"/>
</dbReference>
<comment type="caution">
    <text evidence="7">Lacks conserved residue(s) required for the propagation of feature annotation.</text>
</comment>
<proteinExistence type="inferred from homology"/>
<feature type="binding site" evidence="7">
    <location>
        <position position="136"/>
    </location>
    <ligand>
        <name>dGMP</name>
        <dbReference type="ChEBI" id="CHEBI:57673"/>
    </ligand>
</feature>
<feature type="binding site" evidence="7">
    <location>
        <position position="15"/>
    </location>
    <ligand>
        <name>Mg(2+)</name>
        <dbReference type="ChEBI" id="CHEBI:18420"/>
    </ligand>
</feature>
<reference evidence="11" key="1">
    <citation type="submission" date="2020-05" db="EMBL/GenBank/DDBJ databases">
        <authorList>
            <person name="Chiriac C."/>
            <person name="Salcher M."/>
            <person name="Ghai R."/>
            <person name="Kavagutti S V."/>
        </authorList>
    </citation>
    <scope>NUCLEOTIDE SEQUENCE</scope>
</reference>
<feature type="binding site" evidence="7">
    <location>
        <position position="46"/>
    </location>
    <ligand>
        <name>ATP</name>
        <dbReference type="ChEBI" id="CHEBI:30616"/>
    </ligand>
</feature>
<dbReference type="InterPro" id="IPR042111">
    <property type="entry name" value="Adenylosuccinate_synth_dom3"/>
</dbReference>
<feature type="binding site" evidence="7">
    <location>
        <position position="44"/>
    </location>
    <ligand>
        <name>Mg(2+)</name>
        <dbReference type="ChEBI" id="CHEBI:18420"/>
    </ligand>
</feature>
<dbReference type="EC" id="6.3.4.25" evidence="7"/>
<comment type="cofactor">
    <cofactor evidence="7">
        <name>Mg(2+)</name>
        <dbReference type="ChEBI" id="CHEBI:18420"/>
    </cofactor>
</comment>
<feature type="binding site" evidence="7">
    <location>
        <position position="259"/>
    </location>
    <ligand>
        <name>L-aspartate</name>
        <dbReference type="ChEBI" id="CHEBI:29991"/>
    </ligand>
</feature>
<keyword evidence="3 7" id="KW-0547">Nucleotide-binding</keyword>
<evidence type="ECO:0000256" key="6">
    <source>
        <dbReference type="ARBA" id="ARBA00023134"/>
    </source>
</evidence>
<organism evidence="11">
    <name type="scientific">uncultured Caudovirales phage</name>
    <dbReference type="NCBI Taxonomy" id="2100421"/>
    <lineage>
        <taxon>Viruses</taxon>
        <taxon>Duplodnaviria</taxon>
        <taxon>Heunggongvirae</taxon>
        <taxon>Uroviricota</taxon>
        <taxon>Caudoviricetes</taxon>
        <taxon>Peduoviridae</taxon>
        <taxon>Maltschvirus</taxon>
        <taxon>Maltschvirus maltsch</taxon>
    </lineage>
</organism>
<feature type="binding site" evidence="7">
    <location>
        <position position="15"/>
    </location>
    <ligand>
        <name>dGMP</name>
        <dbReference type="ChEBI" id="CHEBI:57673"/>
    </ligand>
</feature>
<dbReference type="Gene3D" id="3.40.440.10">
    <property type="entry name" value="Adenylosuccinate Synthetase, subunit A, domain 1"/>
    <property type="match status" value="2"/>
</dbReference>
<keyword evidence="5 7" id="KW-0460">Magnesium</keyword>
<dbReference type="GO" id="GO:0046040">
    <property type="term" value="P:IMP metabolic process"/>
    <property type="evidence" value="ECO:0007669"/>
    <property type="project" value="TreeGrafter"/>
</dbReference>
<sequence length="344" mass="36967">MAGRLIAVVGGQYGSEGKGAVAGFLSANSQAAFMGIRVAGPNAGHTVIGKGPNGEESYPWRLRSIPVNAVTAPESDLIIAAGSEIDLEVFNRELSELDQAGYQASSRIIVDEQATVLEPRHHEIEQADGIQARIGSTSKGIGAARADRIMRKASLFGGGVNTSRLVREHLQRGGTALIEGTQGYGLGLHAGLYPFCTSQDCRAVDFLSQVGINPWDRAVDLFDIWVTARTYPIRVAGNSGPLENETSWEQLGLEVERTTVTQKVRRVGHFDAKLVRDAVIANGGAPTVSIALTMFDYIFPELKGKTEVDLSADQREYIHEIEDAVGARVRLIGTGPSTMAWVRP</sequence>
<feature type="binding site" evidence="7">
    <location>
        <position position="265"/>
    </location>
    <ligand>
        <name>L-aspartate</name>
        <dbReference type="ChEBI" id="CHEBI:29991"/>
    </ligand>
</feature>
<feature type="binding site" evidence="7">
    <location>
        <position position="182"/>
    </location>
    <ligand>
        <name>ATP</name>
        <dbReference type="ChEBI" id="CHEBI:30616"/>
    </ligand>
</feature>
<evidence type="ECO:0000256" key="3">
    <source>
        <dbReference type="ARBA" id="ARBA00022741"/>
    </source>
</evidence>
<name>A0A6J7XL51_9CAUD</name>
<feature type="binding site" evidence="7">
    <location>
        <position position="17"/>
    </location>
    <ligand>
        <name>ATP</name>
        <dbReference type="ChEBI" id="CHEBI:30616"/>
    </ligand>
</feature>
<keyword evidence="2 7" id="KW-0479">Metal-binding</keyword>
<dbReference type="Pfam" id="PF00709">
    <property type="entry name" value="Adenylsucc_synt"/>
    <property type="match status" value="2"/>
</dbReference>
<evidence type="ECO:0000313" key="11">
    <source>
        <dbReference type="EMBL" id="CAB5228634.1"/>
    </source>
</evidence>
<evidence type="ECO:0000313" key="9">
    <source>
        <dbReference type="EMBL" id="CAB4202627.1"/>
    </source>
</evidence>
<dbReference type="NCBIfam" id="NF038379">
    <property type="entry name" value="amino_Aden_PurZ"/>
    <property type="match status" value="1"/>
</dbReference>
<dbReference type="EMBL" id="LR797410">
    <property type="protein sequence ID" value="CAB4213991.1"/>
    <property type="molecule type" value="Genomic_DNA"/>
</dbReference>
<dbReference type="GO" id="GO:0004019">
    <property type="term" value="F:adenylosuccinate synthase activity"/>
    <property type="evidence" value="ECO:0007669"/>
    <property type="project" value="InterPro"/>
</dbReference>
<dbReference type="HAMAP" id="MF_00011">
    <property type="entry name" value="Adenylosucc_synth"/>
    <property type="match status" value="1"/>
</dbReference>
<dbReference type="Gene3D" id="3.90.170.10">
    <property type="entry name" value="Adenylosuccinate Synthetase, subunit A, domain 3"/>
    <property type="match status" value="1"/>
</dbReference>
<feature type="binding site" evidence="7">
    <location>
        <position position="151"/>
    </location>
    <ligand>
        <name>dGMP</name>
        <dbReference type="ChEBI" id="CHEBI:57673"/>
    </ligand>
</feature>
<comment type="pathway">
    <text evidence="7">Purine metabolism.</text>
</comment>
<feature type="binding site" evidence="7">
    <location>
        <position position="18"/>
    </location>
    <ligand>
        <name>ATP</name>
        <dbReference type="ChEBI" id="CHEBI:30616"/>
    </ligand>
</feature>
<comment type="similarity">
    <text evidence="7">Belongs to the Caudovirales PurZ family.</text>
</comment>
<dbReference type="EMBL" id="LR797313">
    <property type="protein sequence ID" value="CAB4202627.1"/>
    <property type="molecule type" value="Genomic_DNA"/>
</dbReference>
<dbReference type="InterPro" id="IPR001114">
    <property type="entry name" value="Adenylosuccinate_synthetase"/>
</dbReference>
<evidence type="ECO:0000256" key="2">
    <source>
        <dbReference type="ARBA" id="ARBA00022723"/>
    </source>
</evidence>
<dbReference type="InterPro" id="IPR042109">
    <property type="entry name" value="Adenylosuccinate_synth_dom1"/>
</dbReference>
<gene>
    <name evidence="7" type="primary">purZ</name>
    <name evidence="8" type="ORF">UFOVP1013_8</name>
    <name evidence="9" type="ORF">UFOVP1364_25</name>
    <name evidence="10" type="ORF">UFOVP1462_8</name>
    <name evidence="11" type="ORF">UFOVP1550_17</name>
</gene>
<dbReference type="InterPro" id="IPR046383">
    <property type="entry name" value="Phage_PurZ"/>
</dbReference>
<dbReference type="EMBL" id="LR796960">
    <property type="protein sequence ID" value="CAB4177889.1"/>
    <property type="molecule type" value="Genomic_DNA"/>
</dbReference>
<evidence type="ECO:0000256" key="4">
    <source>
        <dbReference type="ARBA" id="ARBA00022755"/>
    </source>
</evidence>
<feature type="binding site" evidence="7">
    <location>
        <position position="42"/>
    </location>
    <ligand>
        <name>dGMP</name>
        <dbReference type="ChEBI" id="CHEBI:57673"/>
    </ligand>
</feature>
<dbReference type="EMBL" id="LR798392">
    <property type="protein sequence ID" value="CAB5228634.1"/>
    <property type="molecule type" value="Genomic_DNA"/>
</dbReference>
<dbReference type="GO" id="GO:0000287">
    <property type="term" value="F:magnesium ion binding"/>
    <property type="evidence" value="ECO:0007669"/>
    <property type="project" value="UniProtKB-UniRule"/>
</dbReference>
<feature type="active site" description="Proton acceptor" evidence="7">
    <location>
        <position position="15"/>
    </location>
</feature>
<feature type="binding site" evidence="7">
    <location>
        <position position="44"/>
    </location>
    <ligand>
        <name>ATP</name>
        <dbReference type="ChEBI" id="CHEBI:30616"/>
    </ligand>
</feature>
<dbReference type="GO" id="GO:0044208">
    <property type="term" value="P:'de novo' AMP biosynthetic process"/>
    <property type="evidence" value="ECO:0007669"/>
    <property type="project" value="TreeGrafter"/>
</dbReference>
<dbReference type="PANTHER" id="PTHR11846">
    <property type="entry name" value="ADENYLOSUCCINATE SYNTHETASE"/>
    <property type="match status" value="1"/>
</dbReference>
<comment type="catalytic activity">
    <reaction evidence="7">
        <text>dGMP + L-aspartate + ATP = (2S)-2-amino-2'-deoxyadenylo-succinate + ADP + phosphate + 2 H(+)</text>
        <dbReference type="Rhea" id="RHEA:67628"/>
        <dbReference type="ChEBI" id="CHEBI:15378"/>
        <dbReference type="ChEBI" id="CHEBI:29991"/>
        <dbReference type="ChEBI" id="CHEBI:30616"/>
        <dbReference type="ChEBI" id="CHEBI:43474"/>
        <dbReference type="ChEBI" id="CHEBI:57673"/>
        <dbReference type="ChEBI" id="CHEBI:172924"/>
        <dbReference type="ChEBI" id="CHEBI:456216"/>
        <dbReference type="EC" id="6.3.4.25"/>
    </reaction>
</comment>
<dbReference type="InterPro" id="IPR027417">
    <property type="entry name" value="P-loop_NTPase"/>
</dbReference>
<protein>
    <recommendedName>
        <fullName evidence="7">N6-succino-2-amino-2'-deoxyadenylate synthase</fullName>
        <ecNumber evidence="7">6.3.4.25</ecNumber>
    </recommendedName>
    <alternativeName>
        <fullName evidence="7">2-amino-2'-deoxyadenylo-succinate synthase</fullName>
    </alternativeName>
    <alternativeName>
        <fullName evidence="7">PurZ</fullName>
    </alternativeName>
</protein>
<evidence type="ECO:0000256" key="1">
    <source>
        <dbReference type="ARBA" id="ARBA00022598"/>
    </source>
</evidence>